<keyword evidence="5 9" id="KW-0472">Membrane</keyword>
<organism evidence="11 12">
    <name type="scientific">Mya arenaria</name>
    <name type="common">Soft-shell clam</name>
    <dbReference type="NCBI Taxonomy" id="6604"/>
    <lineage>
        <taxon>Eukaryota</taxon>
        <taxon>Metazoa</taxon>
        <taxon>Spiralia</taxon>
        <taxon>Lophotrochozoa</taxon>
        <taxon>Mollusca</taxon>
        <taxon>Bivalvia</taxon>
        <taxon>Autobranchia</taxon>
        <taxon>Heteroconchia</taxon>
        <taxon>Euheterodonta</taxon>
        <taxon>Imparidentia</taxon>
        <taxon>Neoheterodontei</taxon>
        <taxon>Myida</taxon>
        <taxon>Myoidea</taxon>
        <taxon>Myidae</taxon>
        <taxon>Mya</taxon>
    </lineage>
</organism>
<dbReference type="EMBL" id="CP111014">
    <property type="protein sequence ID" value="WAR00496.1"/>
    <property type="molecule type" value="Genomic_DNA"/>
</dbReference>
<evidence type="ECO:0000313" key="12">
    <source>
        <dbReference type="Proteomes" id="UP001164746"/>
    </source>
</evidence>
<feature type="non-terminal residue" evidence="11">
    <location>
        <position position="1"/>
    </location>
</feature>
<accession>A0ABY7DW04</accession>
<reference evidence="11" key="1">
    <citation type="submission" date="2022-11" db="EMBL/GenBank/DDBJ databases">
        <title>Centuries of genome instability and evolution in soft-shell clam transmissible cancer (bioRxiv).</title>
        <authorList>
            <person name="Hart S.F.M."/>
            <person name="Yonemitsu M.A."/>
            <person name="Giersch R.M."/>
            <person name="Beal B.F."/>
            <person name="Arriagada G."/>
            <person name="Davis B.W."/>
            <person name="Ostrander E.A."/>
            <person name="Goff S.P."/>
            <person name="Metzger M.J."/>
        </authorList>
    </citation>
    <scope>NUCLEOTIDE SEQUENCE</scope>
    <source>
        <strain evidence="11">MELC-2E11</strain>
        <tissue evidence="11">Siphon/mantle</tissue>
    </source>
</reference>
<protein>
    <submittedName>
        <fullName evidence="11">FMAR-like protein</fullName>
    </submittedName>
</protein>
<dbReference type="PROSITE" id="PS50262">
    <property type="entry name" value="G_PROTEIN_RECEP_F1_2"/>
    <property type="match status" value="1"/>
</dbReference>
<evidence type="ECO:0000256" key="1">
    <source>
        <dbReference type="ARBA" id="ARBA00004141"/>
    </source>
</evidence>
<comment type="subcellular location">
    <subcellularLocation>
        <location evidence="1">Membrane</location>
        <topology evidence="1">Multi-pass membrane protein</topology>
    </subcellularLocation>
</comment>
<evidence type="ECO:0000256" key="9">
    <source>
        <dbReference type="SAM" id="Phobius"/>
    </source>
</evidence>
<keyword evidence="7 8" id="KW-0807">Transducer</keyword>
<evidence type="ECO:0000256" key="3">
    <source>
        <dbReference type="ARBA" id="ARBA00022989"/>
    </source>
</evidence>
<evidence type="ECO:0000259" key="10">
    <source>
        <dbReference type="PROSITE" id="PS50262"/>
    </source>
</evidence>
<evidence type="ECO:0000256" key="4">
    <source>
        <dbReference type="ARBA" id="ARBA00023040"/>
    </source>
</evidence>
<keyword evidence="6 8" id="KW-0675">Receptor</keyword>
<evidence type="ECO:0000256" key="6">
    <source>
        <dbReference type="ARBA" id="ARBA00023170"/>
    </source>
</evidence>
<proteinExistence type="inferred from homology"/>
<evidence type="ECO:0000256" key="8">
    <source>
        <dbReference type="RuleBase" id="RU000688"/>
    </source>
</evidence>
<evidence type="ECO:0000256" key="7">
    <source>
        <dbReference type="ARBA" id="ARBA00023224"/>
    </source>
</evidence>
<dbReference type="PANTHER" id="PTHR24243">
    <property type="entry name" value="G-PROTEIN COUPLED RECEPTOR"/>
    <property type="match status" value="1"/>
</dbReference>
<dbReference type="InterPro" id="IPR000276">
    <property type="entry name" value="GPCR_Rhodpsn"/>
</dbReference>
<dbReference type="PANTHER" id="PTHR24243:SF230">
    <property type="entry name" value="G-PROTEIN COUPLED RECEPTORS FAMILY 1 PROFILE DOMAIN-CONTAINING PROTEIN"/>
    <property type="match status" value="1"/>
</dbReference>
<feature type="transmembrane region" description="Helical" evidence="9">
    <location>
        <begin position="265"/>
        <end position="289"/>
    </location>
</feature>
<gene>
    <name evidence="11" type="ORF">MAR_024868</name>
</gene>
<feature type="transmembrane region" description="Helical" evidence="9">
    <location>
        <begin position="301"/>
        <end position="328"/>
    </location>
</feature>
<dbReference type="Gene3D" id="1.20.1070.10">
    <property type="entry name" value="Rhodopsin 7-helix transmembrane proteins"/>
    <property type="match status" value="1"/>
</dbReference>
<feature type="transmembrane region" description="Helical" evidence="9">
    <location>
        <begin position="49"/>
        <end position="71"/>
    </location>
</feature>
<keyword evidence="12" id="KW-1185">Reference proteome</keyword>
<feature type="transmembrane region" description="Helical" evidence="9">
    <location>
        <begin position="218"/>
        <end position="241"/>
    </location>
</feature>
<keyword evidence="2 8" id="KW-0812">Transmembrane</keyword>
<feature type="transmembrane region" description="Helical" evidence="9">
    <location>
        <begin position="83"/>
        <end position="106"/>
    </location>
</feature>
<evidence type="ECO:0000256" key="5">
    <source>
        <dbReference type="ARBA" id="ARBA00023136"/>
    </source>
</evidence>
<dbReference type="SUPFAM" id="SSF81321">
    <property type="entry name" value="Family A G protein-coupled receptor-like"/>
    <property type="match status" value="1"/>
</dbReference>
<feature type="domain" description="G-protein coupled receptors family 1 profile" evidence="10">
    <location>
        <begin position="64"/>
        <end position="326"/>
    </location>
</feature>
<dbReference type="CDD" id="cd14978">
    <property type="entry name" value="7tmA_FMRFamide_R-like"/>
    <property type="match status" value="1"/>
</dbReference>
<dbReference type="Pfam" id="PF00001">
    <property type="entry name" value="7tm_1"/>
    <property type="match status" value="1"/>
</dbReference>
<dbReference type="PRINTS" id="PR00237">
    <property type="entry name" value="GPCRRHODOPSN"/>
</dbReference>
<evidence type="ECO:0000313" key="11">
    <source>
        <dbReference type="EMBL" id="WAR00496.1"/>
    </source>
</evidence>
<keyword evidence="4 8" id="KW-0297">G-protein coupled receptor</keyword>
<evidence type="ECO:0000256" key="2">
    <source>
        <dbReference type="ARBA" id="ARBA00022692"/>
    </source>
</evidence>
<dbReference type="Proteomes" id="UP001164746">
    <property type="component" value="Chromosome 3"/>
</dbReference>
<dbReference type="InterPro" id="IPR017452">
    <property type="entry name" value="GPCR_Rhodpsn_7TM"/>
</dbReference>
<sequence>MENWTVTYMARNTTNPANQVYNMTTQAEAVFPIAGSPKDEPIYKMGIGLLLWTLPIIITLGTVGNIFSFMVMLQREMRQTSTFFYLAVLAIADTIVLFMSAFKTWIRTFSGFEMLHISDFSCKLFTFLTYFSLHLSAWLIVAVTVERFIVVWFPLRASSICSMRRAKLTTVGLALTLAMLNGHLFWTAELVGDSGRVHCAMLKDNRFLYQEVIPWLHLTLYSFVPFLSLLIFNILIIISLIRHRQMITSQMTRDDKRTRYNHRKLAITLLCISFVWILTTTPSALFTVIRTVNSESTTQHLANIFFVKVICYIFLYINHSINFFLYCITGQTFRRAFIKLVCRACQRKRKPKPRLHFRASHSGSGQETSFPLMSNMYSGSFSCCTRVEESSTRTRPSPLSPPT</sequence>
<dbReference type="PROSITE" id="PS00237">
    <property type="entry name" value="G_PROTEIN_RECEP_F1_1"/>
    <property type="match status" value="1"/>
</dbReference>
<feature type="transmembrane region" description="Helical" evidence="9">
    <location>
        <begin position="135"/>
        <end position="155"/>
    </location>
</feature>
<keyword evidence="3 9" id="KW-1133">Transmembrane helix</keyword>
<feature type="transmembrane region" description="Helical" evidence="9">
    <location>
        <begin position="167"/>
        <end position="186"/>
    </location>
</feature>
<name>A0ABY7DW04_MYAAR</name>
<comment type="similarity">
    <text evidence="8">Belongs to the G-protein coupled receptor 1 family.</text>
</comment>